<keyword evidence="8" id="KW-0067">ATP-binding</keyword>
<dbReference type="EMBL" id="JAIXNE010000001">
    <property type="protein sequence ID" value="MCA6073871.1"/>
    <property type="molecule type" value="Genomic_DNA"/>
</dbReference>
<evidence type="ECO:0000256" key="5">
    <source>
        <dbReference type="ARBA" id="ARBA00022694"/>
    </source>
</evidence>
<dbReference type="AlphaFoldDB" id="A0A9X1HM30"/>
<accession>A0A9X1HM30</accession>
<evidence type="ECO:0000256" key="3">
    <source>
        <dbReference type="ARBA" id="ARBA00019010"/>
    </source>
</evidence>
<reference evidence="11" key="1">
    <citation type="submission" date="2021-09" db="EMBL/GenBank/DDBJ databases">
        <title>Fulvivirga sp. isolated from coastal sediment.</title>
        <authorList>
            <person name="Yu H."/>
        </authorList>
    </citation>
    <scope>NUCLEOTIDE SEQUENCE</scope>
    <source>
        <strain evidence="11">1062</strain>
    </source>
</reference>
<dbReference type="PANTHER" id="PTHR33540:SF2">
    <property type="entry name" value="TRNA THREONYLCARBAMOYLADENOSINE BIOSYNTHESIS PROTEIN TSAE"/>
    <property type="match status" value="1"/>
</dbReference>
<dbReference type="Proteomes" id="UP001139409">
    <property type="component" value="Unassembled WGS sequence"/>
</dbReference>
<gene>
    <name evidence="11" type="primary">tsaE</name>
    <name evidence="11" type="ORF">LDX50_03275</name>
</gene>
<sequence>MVNSRNPVLTIDDVGLKDLEKAASKMLKAAGNQRVWLFLGDMGAGKTTFIKSMAAVLGIKDTVASPTYGIVNEYVDGDGESYYHFDFYRINDESEAEDIGAVEYFDSGKYCFIEWPQKVERLLPGQYVTVNIQAASPTTRRLEMRMYE</sequence>
<evidence type="ECO:0000256" key="7">
    <source>
        <dbReference type="ARBA" id="ARBA00022741"/>
    </source>
</evidence>
<keyword evidence="5" id="KW-0819">tRNA processing</keyword>
<evidence type="ECO:0000256" key="1">
    <source>
        <dbReference type="ARBA" id="ARBA00004496"/>
    </source>
</evidence>
<evidence type="ECO:0000256" key="2">
    <source>
        <dbReference type="ARBA" id="ARBA00007599"/>
    </source>
</evidence>
<comment type="similarity">
    <text evidence="2">Belongs to the TsaE family.</text>
</comment>
<proteinExistence type="inferred from homology"/>
<protein>
    <recommendedName>
        <fullName evidence="3">tRNA threonylcarbamoyladenosine biosynthesis protein TsaE</fullName>
    </recommendedName>
    <alternativeName>
        <fullName evidence="10">t(6)A37 threonylcarbamoyladenosine biosynthesis protein TsaE</fullName>
    </alternativeName>
</protein>
<name>A0A9X1HM30_9BACT</name>
<keyword evidence="4" id="KW-0963">Cytoplasm</keyword>
<dbReference type="GO" id="GO:0005524">
    <property type="term" value="F:ATP binding"/>
    <property type="evidence" value="ECO:0007669"/>
    <property type="project" value="UniProtKB-KW"/>
</dbReference>
<dbReference type="InterPro" id="IPR003442">
    <property type="entry name" value="T6A_TsaE"/>
</dbReference>
<dbReference type="SUPFAM" id="SSF52540">
    <property type="entry name" value="P-loop containing nucleoside triphosphate hydrolases"/>
    <property type="match status" value="1"/>
</dbReference>
<dbReference type="PANTHER" id="PTHR33540">
    <property type="entry name" value="TRNA THREONYLCARBAMOYLADENOSINE BIOSYNTHESIS PROTEIN TSAE"/>
    <property type="match status" value="1"/>
</dbReference>
<keyword evidence="7" id="KW-0547">Nucleotide-binding</keyword>
<dbReference type="Gene3D" id="3.40.50.300">
    <property type="entry name" value="P-loop containing nucleotide triphosphate hydrolases"/>
    <property type="match status" value="1"/>
</dbReference>
<evidence type="ECO:0000313" key="12">
    <source>
        <dbReference type="Proteomes" id="UP001139409"/>
    </source>
</evidence>
<keyword evidence="9" id="KW-0460">Magnesium</keyword>
<dbReference type="NCBIfam" id="TIGR00150">
    <property type="entry name" value="T6A_YjeE"/>
    <property type="match status" value="1"/>
</dbReference>
<evidence type="ECO:0000256" key="4">
    <source>
        <dbReference type="ARBA" id="ARBA00022490"/>
    </source>
</evidence>
<evidence type="ECO:0000256" key="6">
    <source>
        <dbReference type="ARBA" id="ARBA00022723"/>
    </source>
</evidence>
<dbReference type="GO" id="GO:0005737">
    <property type="term" value="C:cytoplasm"/>
    <property type="evidence" value="ECO:0007669"/>
    <property type="project" value="UniProtKB-SubCell"/>
</dbReference>
<dbReference type="RefSeq" id="WP_225696981.1">
    <property type="nucleotide sequence ID" value="NZ_JAIXNE010000001.1"/>
</dbReference>
<evidence type="ECO:0000256" key="10">
    <source>
        <dbReference type="ARBA" id="ARBA00032441"/>
    </source>
</evidence>
<keyword evidence="6" id="KW-0479">Metal-binding</keyword>
<dbReference type="InterPro" id="IPR027417">
    <property type="entry name" value="P-loop_NTPase"/>
</dbReference>
<evidence type="ECO:0000256" key="8">
    <source>
        <dbReference type="ARBA" id="ARBA00022840"/>
    </source>
</evidence>
<organism evidence="11 12">
    <name type="scientific">Fulvivirga sedimenti</name>
    <dbReference type="NCBI Taxonomy" id="2879465"/>
    <lineage>
        <taxon>Bacteria</taxon>
        <taxon>Pseudomonadati</taxon>
        <taxon>Bacteroidota</taxon>
        <taxon>Cytophagia</taxon>
        <taxon>Cytophagales</taxon>
        <taxon>Fulvivirgaceae</taxon>
        <taxon>Fulvivirga</taxon>
    </lineage>
</organism>
<comment type="caution">
    <text evidence="11">The sequence shown here is derived from an EMBL/GenBank/DDBJ whole genome shotgun (WGS) entry which is preliminary data.</text>
</comment>
<keyword evidence="12" id="KW-1185">Reference proteome</keyword>
<evidence type="ECO:0000256" key="9">
    <source>
        <dbReference type="ARBA" id="ARBA00022842"/>
    </source>
</evidence>
<dbReference type="GO" id="GO:0046872">
    <property type="term" value="F:metal ion binding"/>
    <property type="evidence" value="ECO:0007669"/>
    <property type="project" value="UniProtKB-KW"/>
</dbReference>
<dbReference type="Pfam" id="PF02367">
    <property type="entry name" value="TsaE"/>
    <property type="match status" value="1"/>
</dbReference>
<comment type="subcellular location">
    <subcellularLocation>
        <location evidence="1">Cytoplasm</location>
    </subcellularLocation>
</comment>
<evidence type="ECO:0000313" key="11">
    <source>
        <dbReference type="EMBL" id="MCA6073871.1"/>
    </source>
</evidence>
<dbReference type="GO" id="GO:0002949">
    <property type="term" value="P:tRNA threonylcarbamoyladenosine modification"/>
    <property type="evidence" value="ECO:0007669"/>
    <property type="project" value="InterPro"/>
</dbReference>